<feature type="compositionally biased region" description="Low complexity" evidence="1">
    <location>
        <begin position="607"/>
        <end position="629"/>
    </location>
</feature>
<evidence type="ECO:0000256" key="2">
    <source>
        <dbReference type="SAM" id="Phobius"/>
    </source>
</evidence>
<feature type="signal peptide" evidence="3">
    <location>
        <begin position="1"/>
        <end position="23"/>
    </location>
</feature>
<evidence type="ECO:0008006" key="6">
    <source>
        <dbReference type="Google" id="ProtNLM"/>
    </source>
</evidence>
<dbReference type="SMART" id="SM00564">
    <property type="entry name" value="PQQ"/>
    <property type="match status" value="3"/>
</dbReference>
<evidence type="ECO:0000313" key="4">
    <source>
        <dbReference type="EMBL" id="TVU34499.1"/>
    </source>
</evidence>
<dbReference type="SUPFAM" id="SSF50998">
    <property type="entry name" value="Quinoprotein alcohol dehydrogenase-like"/>
    <property type="match status" value="1"/>
</dbReference>
<dbReference type="PANTHER" id="PTHR37253">
    <property type="entry name" value="PROTEIN GAMETE EXPRESSED 3"/>
    <property type="match status" value="1"/>
</dbReference>
<proteinExistence type="predicted"/>
<dbReference type="PANTHER" id="PTHR37253:SF1">
    <property type="entry name" value="PROTEIN GAMETE EXPRESSED 3"/>
    <property type="match status" value="1"/>
</dbReference>
<dbReference type="GO" id="GO:0009793">
    <property type="term" value="P:embryo development ending in seed dormancy"/>
    <property type="evidence" value="ECO:0007669"/>
    <property type="project" value="TreeGrafter"/>
</dbReference>
<keyword evidence="2" id="KW-0812">Transmembrane</keyword>
<feature type="chain" id="PRO_5023893194" description="Protein GAMETE EXPRESSED 3" evidence="3">
    <location>
        <begin position="24"/>
        <end position="697"/>
    </location>
</feature>
<sequence length="697" mass="76159">MAPRTLWRLCLLACFLMIDAARSASPPPAAATAEKGKACRFSVFFSCQTPPGSGRRRSLPAPLIGDDGRLIACSGKDLLAFEPNGSAAWTAPLGHQCNQSIRPVTEGRKVYLVAEDKIIKVTTPDNVGGARPASKVFFSYNATEGRSEEIIGISISGEHSTLFVTIRNRGLFVLSLLSGPQWSLGPVFDRAGYRQGCKGNVSTCYFNSAPVVDPCNGALYISNTEGELYSLRIHSRQFAWIKDLSSLDKLMTIAPGNSGRLYILFPTKSIVVGLDVLTGNISWQRNIGPLCGEKALPAVDSNGWMSIGSLDGNLYSISPDGDIRKFLQKAANDSAIHTSPVLDCSGFSMYVAQTIVGGKSIHKNGDYTHVSAMKKNPKRVLFTLLTPATETIYWTGEYPGNLSNLLSSRDLNDFGVDETILLSILSASRIGNTTMQCYTRRKKIGWTCGRIKAKFAETNHGDNDLRGLMIVYFLVIVMEAVAFCSCCIFWRKKKVQGKGLHKFLEKRCSLHKKRIFFGKMISHLEQTAAEDSDSNETLVRLGEMVKAKEGVEKKLYSSYSLGRDPLGLKQDSSVLPRYNGKYKSHSFHSSQKESITIFNTFSDTSASEDGTTSSYSDDSASCSCSSTSSEDMELDPVSRSVEEAGPSDTANVADAMFVGGQSRASSGDALSQREGMIVTLKDYTPSKRTLKRRRTFN</sequence>
<dbReference type="Gene3D" id="2.130.10.10">
    <property type="entry name" value="YVTN repeat-like/Quinoprotein amine dehydrogenase"/>
    <property type="match status" value="1"/>
</dbReference>
<dbReference type="Proteomes" id="UP000324897">
    <property type="component" value="Unassembled WGS sequence"/>
</dbReference>
<dbReference type="InterPro" id="IPR045301">
    <property type="entry name" value="GEX3-like"/>
</dbReference>
<dbReference type="InterPro" id="IPR018391">
    <property type="entry name" value="PQQ_b-propeller_rpt"/>
</dbReference>
<feature type="region of interest" description="Disordered" evidence="1">
    <location>
        <begin position="605"/>
        <end position="652"/>
    </location>
</feature>
<dbReference type="Gramene" id="TVU34499">
    <property type="protein sequence ID" value="TVU34499"/>
    <property type="gene ID" value="EJB05_16334"/>
</dbReference>
<dbReference type="EMBL" id="RWGY01000009">
    <property type="protein sequence ID" value="TVU34499.1"/>
    <property type="molecule type" value="Genomic_DNA"/>
</dbReference>
<reference evidence="4 5" key="1">
    <citation type="journal article" date="2019" name="Sci. Rep.">
        <title>A high-quality genome of Eragrostis curvula grass provides insights into Poaceae evolution and supports new strategies to enhance forage quality.</title>
        <authorList>
            <person name="Carballo J."/>
            <person name="Santos B.A.C.M."/>
            <person name="Zappacosta D."/>
            <person name="Garbus I."/>
            <person name="Selva J.P."/>
            <person name="Gallo C.A."/>
            <person name="Diaz A."/>
            <person name="Albertini E."/>
            <person name="Caccamo M."/>
            <person name="Echenique V."/>
        </authorList>
    </citation>
    <scope>NUCLEOTIDE SEQUENCE [LARGE SCALE GENOMIC DNA]</scope>
    <source>
        <strain evidence="5">cv. Victoria</strain>
        <tissue evidence="4">Leaf</tissue>
    </source>
</reference>
<gene>
    <name evidence="4" type="ORF">EJB05_16334</name>
</gene>
<keyword evidence="5" id="KW-1185">Reference proteome</keyword>
<protein>
    <recommendedName>
        <fullName evidence="6">Protein GAMETE EXPRESSED 3</fullName>
    </recommendedName>
</protein>
<evidence type="ECO:0000313" key="5">
    <source>
        <dbReference type="Proteomes" id="UP000324897"/>
    </source>
</evidence>
<dbReference type="AlphaFoldDB" id="A0A5J9VEE3"/>
<feature type="non-terminal residue" evidence="4">
    <location>
        <position position="1"/>
    </location>
</feature>
<keyword evidence="2" id="KW-1133">Transmembrane helix</keyword>
<dbReference type="InterPro" id="IPR011047">
    <property type="entry name" value="Quinoprotein_ADH-like_sf"/>
</dbReference>
<dbReference type="InterPro" id="IPR015943">
    <property type="entry name" value="WD40/YVTN_repeat-like_dom_sf"/>
</dbReference>
<organism evidence="4 5">
    <name type="scientific">Eragrostis curvula</name>
    <name type="common">weeping love grass</name>
    <dbReference type="NCBI Taxonomy" id="38414"/>
    <lineage>
        <taxon>Eukaryota</taxon>
        <taxon>Viridiplantae</taxon>
        <taxon>Streptophyta</taxon>
        <taxon>Embryophyta</taxon>
        <taxon>Tracheophyta</taxon>
        <taxon>Spermatophyta</taxon>
        <taxon>Magnoliopsida</taxon>
        <taxon>Liliopsida</taxon>
        <taxon>Poales</taxon>
        <taxon>Poaceae</taxon>
        <taxon>PACMAD clade</taxon>
        <taxon>Chloridoideae</taxon>
        <taxon>Eragrostideae</taxon>
        <taxon>Eragrostidinae</taxon>
        <taxon>Eragrostis</taxon>
    </lineage>
</organism>
<dbReference type="OrthoDB" id="19653at2759"/>
<dbReference type="GO" id="GO:0005886">
    <property type="term" value="C:plasma membrane"/>
    <property type="evidence" value="ECO:0007669"/>
    <property type="project" value="TreeGrafter"/>
</dbReference>
<keyword evidence="3" id="KW-0732">Signal</keyword>
<evidence type="ECO:0000256" key="3">
    <source>
        <dbReference type="SAM" id="SignalP"/>
    </source>
</evidence>
<keyword evidence="2" id="KW-0472">Membrane</keyword>
<comment type="caution">
    <text evidence="4">The sequence shown here is derived from an EMBL/GenBank/DDBJ whole genome shotgun (WGS) entry which is preliminary data.</text>
</comment>
<name>A0A5J9VEE3_9POAL</name>
<dbReference type="GO" id="GO:0010183">
    <property type="term" value="P:pollen tube guidance"/>
    <property type="evidence" value="ECO:0007669"/>
    <property type="project" value="TreeGrafter"/>
</dbReference>
<feature type="transmembrane region" description="Helical" evidence="2">
    <location>
        <begin position="469"/>
        <end position="490"/>
    </location>
</feature>
<evidence type="ECO:0000256" key="1">
    <source>
        <dbReference type="SAM" id="MobiDB-lite"/>
    </source>
</evidence>
<accession>A0A5J9VEE3</accession>